<dbReference type="PANTHER" id="PTHR46483:SF4">
    <property type="entry name" value="PHOSPHOLIPASE A1 PLIP2, CHLOROPLASTIC"/>
    <property type="match status" value="1"/>
</dbReference>
<dbReference type="InterPro" id="IPR002921">
    <property type="entry name" value="Fungal_lipase-type"/>
</dbReference>
<dbReference type="GO" id="GO:0006629">
    <property type="term" value="P:lipid metabolic process"/>
    <property type="evidence" value="ECO:0007669"/>
    <property type="project" value="InterPro"/>
</dbReference>
<comment type="caution">
    <text evidence="3">The sequence shown here is derived from an EMBL/GenBank/DDBJ whole genome shotgun (WGS) entry which is preliminary data.</text>
</comment>
<protein>
    <recommendedName>
        <fullName evidence="2">Fungal lipase-type domain-containing protein</fullName>
    </recommendedName>
</protein>
<dbReference type="InterPro" id="IPR029058">
    <property type="entry name" value="AB_hydrolase_fold"/>
</dbReference>
<feature type="region of interest" description="Disordered" evidence="1">
    <location>
        <begin position="741"/>
        <end position="773"/>
    </location>
</feature>
<feature type="region of interest" description="Disordered" evidence="1">
    <location>
        <begin position="75"/>
        <end position="96"/>
    </location>
</feature>
<evidence type="ECO:0000313" key="4">
    <source>
        <dbReference type="Proteomes" id="UP000825935"/>
    </source>
</evidence>
<feature type="compositionally biased region" description="Polar residues" evidence="1">
    <location>
        <begin position="79"/>
        <end position="88"/>
    </location>
</feature>
<proteinExistence type="predicted"/>
<dbReference type="AlphaFoldDB" id="A0A8T2TNW8"/>
<feature type="compositionally biased region" description="Basic and acidic residues" evidence="1">
    <location>
        <begin position="309"/>
        <end position="320"/>
    </location>
</feature>
<dbReference type="Pfam" id="PF01764">
    <property type="entry name" value="Lipase_3"/>
    <property type="match status" value="1"/>
</dbReference>
<sequence>MGSLLPDITRGVSLDNVCGNVNDRGTCSQSHVHLTTAVLQERKRATPTPLSPSPLPLPPSRPLFPSPLKFLWFGKGDPTKSSAPSGETGSDGKGDLMESVASMSEKDQSSVDRYATAKDIEADIDYLIEKQIASMQLDTASPAEGRSNESAYIARTWISNVFQQRLISEGSDPDMSILDPISGLFNDSPRQRSSIESEGLNAIDEVSSLLTPNNGVDDEHDIDDESDHDLCSVEDHELDEVVHDRDSVSKYLQEVSMSEVLSISKSCLLSNLAYIIPEVQSKNVLEDHRLSFVTSSFVKKEKAEARAALERAEAKAEKRKDSKRKRGKPHATQDAVLMEGQLALEDNNSELLVSDTDLSSDSEFRADVAPEAMPNLLQDDANKRNKDEGGACQEEAKSEAASAKAQNGCPCEWFICDDEVANIRYLAIQGSESLASWQTNLSFDPTNFEGLGTLVHRGAYEAAQGLYELVEKEMVECVQRGGKLCFTGHSLGGSLATLIAMMLVRRCAVKAEAVESVVSLGGPCVLCAGEKALRRLEMEDHQFVNIVMHRDIVPRAFACDYPPHVVRILQHVNGSFRDHPCFNHQRAMYAPVGQMMILQPDDAQSPSHPLLPPSTAGLYLIREPSYEHDLSVEKLTSPRSFQLEANKDAVSVGRGSDRTARRKRNRSRRTTKEVRGVQRAFFNLPHPLDALRDPGAYGFEGAISRDHDPRSYNRALSTVLIGRLQHQVMNRRRLYVPQHTVTSAVPQKTPSRHSPSPAAGAVHNTASPSGYPKQHVVSRTAEHLRVGVIFILSVTTGFMSWV</sequence>
<organism evidence="3 4">
    <name type="scientific">Ceratopteris richardii</name>
    <name type="common">Triangle waterfern</name>
    <dbReference type="NCBI Taxonomy" id="49495"/>
    <lineage>
        <taxon>Eukaryota</taxon>
        <taxon>Viridiplantae</taxon>
        <taxon>Streptophyta</taxon>
        <taxon>Embryophyta</taxon>
        <taxon>Tracheophyta</taxon>
        <taxon>Polypodiopsida</taxon>
        <taxon>Polypodiidae</taxon>
        <taxon>Polypodiales</taxon>
        <taxon>Pteridineae</taxon>
        <taxon>Pteridaceae</taxon>
        <taxon>Parkerioideae</taxon>
        <taxon>Ceratopteris</taxon>
    </lineage>
</organism>
<dbReference type="EMBL" id="CM035417">
    <property type="protein sequence ID" value="KAH7424070.1"/>
    <property type="molecule type" value="Genomic_DNA"/>
</dbReference>
<feature type="compositionally biased region" description="Basic residues" evidence="1">
    <location>
        <begin position="660"/>
        <end position="669"/>
    </location>
</feature>
<evidence type="ECO:0000259" key="2">
    <source>
        <dbReference type="Pfam" id="PF01764"/>
    </source>
</evidence>
<dbReference type="CDD" id="cd00519">
    <property type="entry name" value="Lipase_3"/>
    <property type="match status" value="1"/>
</dbReference>
<feature type="domain" description="Fungal lipase-type" evidence="2">
    <location>
        <begin position="425"/>
        <end position="560"/>
    </location>
</feature>
<evidence type="ECO:0000256" key="1">
    <source>
        <dbReference type="SAM" id="MobiDB-lite"/>
    </source>
</evidence>
<name>A0A8T2TNW8_CERRI</name>
<dbReference type="Gene3D" id="3.40.50.1820">
    <property type="entry name" value="alpha/beta hydrolase"/>
    <property type="match status" value="1"/>
</dbReference>
<evidence type="ECO:0000313" key="3">
    <source>
        <dbReference type="EMBL" id="KAH7424070.1"/>
    </source>
</evidence>
<dbReference type="OrthoDB" id="438440at2759"/>
<feature type="compositionally biased region" description="Polar residues" evidence="1">
    <location>
        <begin position="741"/>
        <end position="754"/>
    </location>
</feature>
<dbReference type="InterPro" id="IPR043367">
    <property type="entry name" value="PLIP1/2/3"/>
</dbReference>
<feature type="region of interest" description="Disordered" evidence="1">
    <location>
        <begin position="372"/>
        <end position="393"/>
    </location>
</feature>
<dbReference type="Proteomes" id="UP000825935">
    <property type="component" value="Chromosome 12"/>
</dbReference>
<feature type="compositionally biased region" description="Basic and acidic residues" evidence="1">
    <location>
        <begin position="380"/>
        <end position="393"/>
    </location>
</feature>
<dbReference type="EMBL" id="CM035417">
    <property type="protein sequence ID" value="KAH7424069.1"/>
    <property type="molecule type" value="Genomic_DNA"/>
</dbReference>
<reference evidence="3" key="1">
    <citation type="submission" date="2021-08" db="EMBL/GenBank/DDBJ databases">
        <title>WGS assembly of Ceratopteris richardii.</title>
        <authorList>
            <person name="Marchant D.B."/>
            <person name="Chen G."/>
            <person name="Jenkins J."/>
            <person name="Shu S."/>
            <person name="Leebens-Mack J."/>
            <person name="Grimwood J."/>
            <person name="Schmutz J."/>
            <person name="Soltis P."/>
            <person name="Soltis D."/>
            <person name="Chen Z.-H."/>
        </authorList>
    </citation>
    <scope>NUCLEOTIDE SEQUENCE</scope>
    <source>
        <strain evidence="3">Whitten #5841</strain>
        <tissue evidence="3">Leaf</tissue>
    </source>
</reference>
<feature type="region of interest" description="Disordered" evidence="1">
    <location>
        <begin position="648"/>
        <end position="673"/>
    </location>
</feature>
<feature type="region of interest" description="Disordered" evidence="1">
    <location>
        <begin position="309"/>
        <end position="334"/>
    </location>
</feature>
<dbReference type="SUPFAM" id="SSF53474">
    <property type="entry name" value="alpha/beta-Hydrolases"/>
    <property type="match status" value="1"/>
</dbReference>
<gene>
    <name evidence="3" type="ORF">KP509_12G088200</name>
</gene>
<keyword evidence="4" id="KW-1185">Reference proteome</keyword>
<dbReference type="GO" id="GO:0008970">
    <property type="term" value="F:phospholipase A1 activity"/>
    <property type="evidence" value="ECO:0007669"/>
    <property type="project" value="InterPro"/>
</dbReference>
<accession>A0A8T2TNW8</accession>
<dbReference type="PANTHER" id="PTHR46483">
    <property type="entry name" value="PHOSPHOLIPASE A1 PLIP2, CHLOROPLASTIC"/>
    <property type="match status" value="1"/>
</dbReference>